<sequence>MKKGLIAIAFLLIAIAVVWTATYVIRDGEFSKRSHTIVMEEHFDNGEAMYLGYKFLWEGIGRPTLMEVALLKKDGTVLTQEDAFRIQPYVENSPENQIGALNEETVINDGLADHLLPLKGFKVDSNFRIVLRVEYDENQPVPEIDRLRITYKKFGVTRQQIIAFEGILIDES</sequence>
<evidence type="ECO:0000313" key="2">
    <source>
        <dbReference type="Proteomes" id="UP001303902"/>
    </source>
</evidence>
<reference evidence="1 2" key="1">
    <citation type="submission" date="2023-06" db="EMBL/GenBank/DDBJ databases">
        <title>Sporosarcina sp. nov., isolated from Korean tranditional fermented seafood 'Jeotgal'.</title>
        <authorList>
            <person name="Yang A.I."/>
            <person name="Shin N.-R."/>
        </authorList>
    </citation>
    <scope>NUCLEOTIDE SEQUENCE [LARGE SCALE GENOMIC DNA]</scope>
    <source>
        <strain evidence="1 2">T2O-4</strain>
    </source>
</reference>
<protein>
    <submittedName>
        <fullName evidence="1">Uncharacterized protein</fullName>
    </submittedName>
</protein>
<gene>
    <name evidence="1" type="ORF">QWT69_13290</name>
</gene>
<proteinExistence type="predicted"/>
<evidence type="ECO:0000313" key="1">
    <source>
        <dbReference type="EMBL" id="WOV86836.1"/>
    </source>
</evidence>
<dbReference type="RefSeq" id="WP_317966355.1">
    <property type="nucleotide sequence ID" value="NZ_CP129118.1"/>
</dbReference>
<dbReference type="Proteomes" id="UP001303902">
    <property type="component" value="Chromosome"/>
</dbReference>
<organism evidence="1 2">
    <name type="scientific">Sporosarcina oncorhynchi</name>
    <dbReference type="NCBI Taxonomy" id="3056444"/>
    <lineage>
        <taxon>Bacteria</taxon>
        <taxon>Bacillati</taxon>
        <taxon>Bacillota</taxon>
        <taxon>Bacilli</taxon>
        <taxon>Bacillales</taxon>
        <taxon>Caryophanaceae</taxon>
        <taxon>Sporosarcina</taxon>
    </lineage>
</organism>
<name>A0ABZ0L2S9_9BACL</name>
<dbReference type="EMBL" id="CP129118">
    <property type="protein sequence ID" value="WOV86836.1"/>
    <property type="molecule type" value="Genomic_DNA"/>
</dbReference>
<accession>A0ABZ0L2S9</accession>
<keyword evidence="2" id="KW-1185">Reference proteome</keyword>